<reference evidence="2" key="1">
    <citation type="journal article" date="2019" name="Int. J. Syst. Evol. Microbiol.">
        <title>The Global Catalogue of Microorganisms (GCM) 10K type strain sequencing project: providing services to taxonomists for standard genome sequencing and annotation.</title>
        <authorList>
            <consortium name="The Broad Institute Genomics Platform"/>
            <consortium name="The Broad Institute Genome Sequencing Center for Infectious Disease"/>
            <person name="Wu L."/>
            <person name="Ma J."/>
        </authorList>
    </citation>
    <scope>NUCLEOTIDE SEQUENCE [LARGE SCALE GENOMIC DNA]</scope>
    <source>
        <strain evidence="2">JCM 16703</strain>
    </source>
</reference>
<dbReference type="Proteomes" id="UP001501495">
    <property type="component" value="Unassembled WGS sequence"/>
</dbReference>
<name>A0ABP7XKD4_9ACTN</name>
<gene>
    <name evidence="1" type="ORF">GCM10022215_23920</name>
</gene>
<accession>A0ABP7XKD4</accession>
<keyword evidence="2" id="KW-1185">Reference proteome</keyword>
<evidence type="ECO:0000313" key="1">
    <source>
        <dbReference type="EMBL" id="GAA4120387.1"/>
    </source>
</evidence>
<proteinExistence type="predicted"/>
<sequence length="98" mass="10315">MRAGRTVGRDLFASIADRPINLAPHLRDGTVAVTPTAWLIGTAPIPDIEFAGLQARHLVRQGMADILAWLGEDVGPPPIQSGRGQQLLDRLLAAGGAS</sequence>
<dbReference type="RefSeq" id="WP_344733625.1">
    <property type="nucleotide sequence ID" value="NZ_BAAAZH010000016.1"/>
</dbReference>
<organism evidence="1 2">
    <name type="scientific">Nocardioides fonticola</name>
    <dbReference type="NCBI Taxonomy" id="450363"/>
    <lineage>
        <taxon>Bacteria</taxon>
        <taxon>Bacillati</taxon>
        <taxon>Actinomycetota</taxon>
        <taxon>Actinomycetes</taxon>
        <taxon>Propionibacteriales</taxon>
        <taxon>Nocardioidaceae</taxon>
        <taxon>Nocardioides</taxon>
    </lineage>
</organism>
<protein>
    <submittedName>
        <fullName evidence="1">Uncharacterized protein</fullName>
    </submittedName>
</protein>
<dbReference type="EMBL" id="BAAAZH010000016">
    <property type="protein sequence ID" value="GAA4120387.1"/>
    <property type="molecule type" value="Genomic_DNA"/>
</dbReference>
<evidence type="ECO:0000313" key="2">
    <source>
        <dbReference type="Proteomes" id="UP001501495"/>
    </source>
</evidence>
<comment type="caution">
    <text evidence="1">The sequence shown here is derived from an EMBL/GenBank/DDBJ whole genome shotgun (WGS) entry which is preliminary data.</text>
</comment>